<protein>
    <recommendedName>
        <fullName evidence="2">DUF2997 domain-containing protein</fullName>
    </recommendedName>
</protein>
<organism evidence="1">
    <name type="scientific">Kuenenia stuttgartiensis</name>
    <dbReference type="NCBI Taxonomy" id="174633"/>
    <lineage>
        <taxon>Bacteria</taxon>
        <taxon>Pseudomonadati</taxon>
        <taxon>Planctomycetota</taxon>
        <taxon>Candidatus Brocadiia</taxon>
        <taxon>Candidatus Brocadiales</taxon>
        <taxon>Candidatus Brocadiaceae</taxon>
        <taxon>Candidatus Kuenenia</taxon>
    </lineage>
</organism>
<dbReference type="InterPro" id="IPR021375">
    <property type="entry name" value="DUF2997"/>
</dbReference>
<proteinExistence type="predicted"/>
<dbReference type="EMBL" id="CT573071">
    <property type="protein sequence ID" value="CAJ75210.1"/>
    <property type="molecule type" value="Genomic_DNA"/>
</dbReference>
<name>Q1Q5B4_KUEST</name>
<evidence type="ECO:0008006" key="2">
    <source>
        <dbReference type="Google" id="ProtNLM"/>
    </source>
</evidence>
<sequence>MREIKVTIQPDGATKITTQGFTGSACKDATRAIEKALGVVTAEKLTGEFYGQGNTQVHINNS</sequence>
<accession>Q1Q5B4</accession>
<evidence type="ECO:0000313" key="1">
    <source>
        <dbReference type="EMBL" id="CAJ75210.1"/>
    </source>
</evidence>
<reference evidence="1" key="1">
    <citation type="journal article" date="2006" name="Nature">
        <title>Deciphering the evolution and metabolism of an anammox bacterium from a community genome.</title>
        <authorList>
            <person name="Strous M."/>
            <person name="Pelletier E."/>
            <person name="Mangenot S."/>
            <person name="Rattei T."/>
            <person name="Lehner A."/>
            <person name="Taylor M.W."/>
            <person name="Horn M."/>
            <person name="Daims H."/>
            <person name="Bartol-Mavel D."/>
            <person name="Wincker P."/>
            <person name="Barbe V."/>
            <person name="Fonknechten N."/>
            <person name="Vallenet D."/>
            <person name="Segurens B."/>
            <person name="Schenowitz-Truong C."/>
            <person name="Medigue C."/>
            <person name="Collingro A."/>
            <person name="Snel B."/>
            <person name="Dutilh B.E."/>
            <person name="OpDenCamp H.J.M."/>
            <person name="vanDerDrift C."/>
            <person name="Cirpus I."/>
            <person name="vanDePas-Schoonen K.T."/>
            <person name="Harhangi H.R."/>
            <person name="vanNiftrik L."/>
            <person name="Schmid M."/>
            <person name="Keltjens J."/>
            <person name="vanDeVossenberg J."/>
            <person name="Kartal B."/>
            <person name="Meier H."/>
            <person name="Frishman D."/>
            <person name="Huynen M.A."/>
            <person name="Mewes H."/>
            <person name="Weissenbach J."/>
            <person name="Jetten M.S.M."/>
            <person name="Wagner M."/>
            <person name="LePaslier D."/>
        </authorList>
    </citation>
    <scope>NUCLEOTIDE SEQUENCE</scope>
</reference>
<gene>
    <name evidence="1" type="ORF">kuste4448</name>
</gene>
<dbReference type="AlphaFoldDB" id="Q1Q5B4"/>
<dbReference type="PROSITE" id="PS51257">
    <property type="entry name" value="PROKAR_LIPOPROTEIN"/>
    <property type="match status" value="1"/>
</dbReference>
<reference evidence="1" key="2">
    <citation type="submission" date="2006-01" db="EMBL/GenBank/DDBJ databases">
        <authorList>
            <person name="Genoscope"/>
        </authorList>
    </citation>
    <scope>NUCLEOTIDE SEQUENCE</scope>
</reference>
<dbReference type="RefSeq" id="WP_169704393.1">
    <property type="nucleotide sequence ID" value="NZ_OCTL01000150.1"/>
</dbReference>
<dbReference type="Pfam" id="PF11211">
    <property type="entry name" value="DUF2997"/>
    <property type="match status" value="1"/>
</dbReference>